<dbReference type="EMBL" id="CACVBM020001163">
    <property type="protein sequence ID" value="CAA7036206.1"/>
    <property type="molecule type" value="Genomic_DNA"/>
</dbReference>
<feature type="transmembrane region" description="Helical" evidence="1">
    <location>
        <begin position="59"/>
        <end position="78"/>
    </location>
</feature>
<keyword evidence="1" id="KW-0472">Membrane</keyword>
<proteinExistence type="predicted"/>
<comment type="caution">
    <text evidence="2">The sequence shown here is derived from an EMBL/GenBank/DDBJ whole genome shotgun (WGS) entry which is preliminary data.</text>
</comment>
<protein>
    <submittedName>
        <fullName evidence="2">Uncharacterized protein</fullName>
    </submittedName>
</protein>
<accession>A0A6D2J8A5</accession>
<dbReference type="Proteomes" id="UP000467841">
    <property type="component" value="Unassembled WGS sequence"/>
</dbReference>
<keyword evidence="1" id="KW-1133">Transmembrane helix</keyword>
<name>A0A6D2J8A5_9BRAS</name>
<gene>
    <name evidence="2" type="ORF">MERR_LOCUS23441</name>
</gene>
<keyword evidence="1" id="KW-0812">Transmembrane</keyword>
<dbReference type="AlphaFoldDB" id="A0A6D2J8A5"/>
<keyword evidence="3" id="KW-1185">Reference proteome</keyword>
<evidence type="ECO:0000256" key="1">
    <source>
        <dbReference type="SAM" id="Phobius"/>
    </source>
</evidence>
<sequence>MSIIRINTALLGSSESTTRLRASLPHSSSLPLSERFSSTWRLYSLQPSQLLRLRRFQTYTPSFTQISLTVSIFLAYYICISQLPPKPAFFLRLSIGFSKFIFTPTQVFQCSFLKNSHFPYSPPDSNYCALALPKCKICPVQDISDKLGQRVTPVLRLDTNMQISTENYNTLHSDSSS</sequence>
<reference evidence="2" key="1">
    <citation type="submission" date="2020-01" db="EMBL/GenBank/DDBJ databases">
        <authorList>
            <person name="Mishra B."/>
        </authorList>
    </citation>
    <scope>NUCLEOTIDE SEQUENCE [LARGE SCALE GENOMIC DNA]</scope>
</reference>
<organism evidence="2 3">
    <name type="scientific">Microthlaspi erraticum</name>
    <dbReference type="NCBI Taxonomy" id="1685480"/>
    <lineage>
        <taxon>Eukaryota</taxon>
        <taxon>Viridiplantae</taxon>
        <taxon>Streptophyta</taxon>
        <taxon>Embryophyta</taxon>
        <taxon>Tracheophyta</taxon>
        <taxon>Spermatophyta</taxon>
        <taxon>Magnoliopsida</taxon>
        <taxon>eudicotyledons</taxon>
        <taxon>Gunneridae</taxon>
        <taxon>Pentapetalae</taxon>
        <taxon>rosids</taxon>
        <taxon>malvids</taxon>
        <taxon>Brassicales</taxon>
        <taxon>Brassicaceae</taxon>
        <taxon>Coluteocarpeae</taxon>
        <taxon>Microthlaspi</taxon>
    </lineage>
</organism>
<evidence type="ECO:0000313" key="2">
    <source>
        <dbReference type="EMBL" id="CAA7036206.1"/>
    </source>
</evidence>
<evidence type="ECO:0000313" key="3">
    <source>
        <dbReference type="Proteomes" id="UP000467841"/>
    </source>
</evidence>